<feature type="transmembrane region" description="Helical" evidence="7">
    <location>
        <begin position="347"/>
        <end position="366"/>
    </location>
</feature>
<keyword evidence="4" id="KW-0249">Electron transport</keyword>
<evidence type="ECO:0000256" key="6">
    <source>
        <dbReference type="ARBA" id="ARBA00023014"/>
    </source>
</evidence>
<feature type="transmembrane region" description="Helical" evidence="7">
    <location>
        <begin position="167"/>
        <end position="183"/>
    </location>
</feature>
<evidence type="ECO:0000256" key="5">
    <source>
        <dbReference type="ARBA" id="ARBA00023004"/>
    </source>
</evidence>
<accession>A0ABU8XV29</accession>
<sequence length="485" mass="54507">MSTEVMQAEDALSRAQQKASPLYKGRVEVYAKAVKGRFRTIKWAALCVLLGIYYLAPFIRWDRGPGAPDQAILVDMAGRRLYFFWIEIWPQEIYFLTGILMLAAFGLFLATSLFGRLWCGFACPQTVWTDLFMQVERWIEGDRAERMRFDKAPWTSWKILKRTAKHAAWLLIAFLTGGAWIMYFNDAPTVIREFFTGEAGLAVYFFVALFTSTTYLLAGFAREQVCTYMCPWPRIQGSLVDKDTLAVTYEAWRGEPRGKYRKGESWDARGDCIDCKQCVAVCPMGIDIRDGFQLECIGCGLCIDACDDVMTKIGRPPKLIAYDSERNQELRALGQPPQYRLVRPRTILYAVILGLVAAIMLGVLLLRSTVDVNVLPDRNPLFVTLSDGSIRNGYTIRVMNKTRSEKAYELRLAGTDAVLSALGQEGHAGSITLLAPPDGVSTHHVFVQLPRKEVKGEVNDVTFELTDTATGSVKTFGTVFRGPKR</sequence>
<name>A0ABU8XV29_9PROT</name>
<gene>
    <name evidence="9" type="primary">ccoG</name>
    <name evidence="9" type="ORF">U1T56_18045</name>
</gene>
<dbReference type="InterPro" id="IPR017896">
    <property type="entry name" value="4Fe4S_Fe-S-bd"/>
</dbReference>
<dbReference type="PROSITE" id="PS00198">
    <property type="entry name" value="4FE4S_FER_1"/>
    <property type="match status" value="1"/>
</dbReference>
<dbReference type="PROSITE" id="PS51379">
    <property type="entry name" value="4FE4S_FER_2"/>
    <property type="match status" value="1"/>
</dbReference>
<dbReference type="PANTHER" id="PTHR30176">
    <property type="entry name" value="FERREDOXIN-TYPE PROTEIN NAPH"/>
    <property type="match status" value="1"/>
</dbReference>
<dbReference type="InterPro" id="IPR051684">
    <property type="entry name" value="Electron_Trans/Redox"/>
</dbReference>
<evidence type="ECO:0000256" key="1">
    <source>
        <dbReference type="ARBA" id="ARBA00022448"/>
    </source>
</evidence>
<dbReference type="InterPro" id="IPR032879">
    <property type="entry name" value="FixG_C"/>
</dbReference>
<evidence type="ECO:0000256" key="4">
    <source>
        <dbReference type="ARBA" id="ARBA00022982"/>
    </source>
</evidence>
<dbReference type="Pfam" id="PF13746">
    <property type="entry name" value="Fer4_18"/>
    <property type="match status" value="1"/>
</dbReference>
<keyword evidence="7" id="KW-1133">Transmembrane helix</keyword>
<proteinExistence type="predicted"/>
<feature type="transmembrane region" description="Helical" evidence="7">
    <location>
        <begin position="41"/>
        <end position="59"/>
    </location>
</feature>
<dbReference type="InterPro" id="IPR014116">
    <property type="entry name" value="Cyt_c_oxidase_cbb3_FixG"/>
</dbReference>
<organism evidence="9 10">
    <name type="scientific">Benzoatithermus flavus</name>
    <dbReference type="NCBI Taxonomy" id="3108223"/>
    <lineage>
        <taxon>Bacteria</taxon>
        <taxon>Pseudomonadati</taxon>
        <taxon>Pseudomonadota</taxon>
        <taxon>Alphaproteobacteria</taxon>
        <taxon>Geminicoccales</taxon>
        <taxon>Geminicoccaceae</taxon>
        <taxon>Benzoatithermus</taxon>
    </lineage>
</organism>
<evidence type="ECO:0000259" key="8">
    <source>
        <dbReference type="PROSITE" id="PS51379"/>
    </source>
</evidence>
<dbReference type="PANTHER" id="PTHR30176:SF3">
    <property type="entry name" value="FERREDOXIN-TYPE PROTEIN NAPH"/>
    <property type="match status" value="1"/>
</dbReference>
<dbReference type="Pfam" id="PF11614">
    <property type="entry name" value="FixG_C"/>
    <property type="match status" value="1"/>
</dbReference>
<dbReference type="InterPro" id="IPR013783">
    <property type="entry name" value="Ig-like_fold"/>
</dbReference>
<dbReference type="NCBIfam" id="TIGR02745">
    <property type="entry name" value="ccoG_rdxA_fixG"/>
    <property type="match status" value="1"/>
</dbReference>
<dbReference type="SUPFAM" id="SSF54862">
    <property type="entry name" value="4Fe-4S ferredoxins"/>
    <property type="match status" value="1"/>
</dbReference>
<protein>
    <submittedName>
        <fullName evidence="9">Cytochrome c oxidase accessory protein CcoG</fullName>
    </submittedName>
</protein>
<keyword evidence="5" id="KW-0408">Iron</keyword>
<keyword evidence="7" id="KW-0472">Membrane</keyword>
<evidence type="ECO:0000313" key="9">
    <source>
        <dbReference type="EMBL" id="MEK0085058.1"/>
    </source>
</evidence>
<keyword evidence="7" id="KW-0812">Transmembrane</keyword>
<feature type="transmembrane region" description="Helical" evidence="7">
    <location>
        <begin position="93"/>
        <end position="114"/>
    </location>
</feature>
<evidence type="ECO:0000256" key="7">
    <source>
        <dbReference type="SAM" id="Phobius"/>
    </source>
</evidence>
<feature type="domain" description="4Fe-4S ferredoxin-type" evidence="8">
    <location>
        <begin position="262"/>
        <end position="291"/>
    </location>
</feature>
<keyword evidence="2" id="KW-0004">4Fe-4S</keyword>
<dbReference type="RefSeq" id="WP_418160905.1">
    <property type="nucleotide sequence ID" value="NZ_JBBLZC010000021.1"/>
</dbReference>
<dbReference type="Proteomes" id="UP001375743">
    <property type="component" value="Unassembled WGS sequence"/>
</dbReference>
<evidence type="ECO:0000313" key="10">
    <source>
        <dbReference type="Proteomes" id="UP001375743"/>
    </source>
</evidence>
<dbReference type="EMBL" id="JBBLZC010000021">
    <property type="protein sequence ID" value="MEK0085058.1"/>
    <property type="molecule type" value="Genomic_DNA"/>
</dbReference>
<dbReference type="Pfam" id="PF12801">
    <property type="entry name" value="Fer4_5"/>
    <property type="match status" value="1"/>
</dbReference>
<comment type="caution">
    <text evidence="9">The sequence shown here is derived from an EMBL/GenBank/DDBJ whole genome shotgun (WGS) entry which is preliminary data.</text>
</comment>
<keyword evidence="1" id="KW-0813">Transport</keyword>
<evidence type="ECO:0000256" key="3">
    <source>
        <dbReference type="ARBA" id="ARBA00022723"/>
    </source>
</evidence>
<evidence type="ECO:0000256" key="2">
    <source>
        <dbReference type="ARBA" id="ARBA00022485"/>
    </source>
</evidence>
<feature type="transmembrane region" description="Helical" evidence="7">
    <location>
        <begin position="203"/>
        <end position="221"/>
    </location>
</feature>
<dbReference type="Gene3D" id="2.60.40.10">
    <property type="entry name" value="Immunoglobulins"/>
    <property type="match status" value="1"/>
</dbReference>
<dbReference type="InterPro" id="IPR017900">
    <property type="entry name" value="4Fe4S_Fe_S_CS"/>
</dbReference>
<keyword evidence="6" id="KW-0411">Iron-sulfur</keyword>
<keyword evidence="10" id="KW-1185">Reference proteome</keyword>
<keyword evidence="3" id="KW-0479">Metal-binding</keyword>
<reference evidence="9 10" key="1">
    <citation type="submission" date="2024-01" db="EMBL/GenBank/DDBJ databases">
        <title>Multi-omics insights into the function and evolution of sodium benzoate biodegradation pathways in Benzoatithermus flavus gen. nov., sp. nov. from hot spring.</title>
        <authorList>
            <person name="Hu C.-J."/>
            <person name="Li W.-J."/>
        </authorList>
    </citation>
    <scope>NUCLEOTIDE SEQUENCE [LARGE SCALE GENOMIC DNA]</scope>
    <source>
        <strain evidence="9 10">SYSU G07066</strain>
    </source>
</reference>